<dbReference type="PANTHER" id="PTHR43547:SF2">
    <property type="entry name" value="HYBRID SIGNAL TRANSDUCTION HISTIDINE KINASE C"/>
    <property type="match status" value="1"/>
</dbReference>
<evidence type="ECO:0000256" key="3">
    <source>
        <dbReference type="ARBA" id="ARBA00022553"/>
    </source>
</evidence>
<dbReference type="Proteomes" id="UP001370348">
    <property type="component" value="Chromosome"/>
</dbReference>
<dbReference type="InterPro" id="IPR005467">
    <property type="entry name" value="His_kinase_dom"/>
</dbReference>
<evidence type="ECO:0000313" key="5">
    <source>
        <dbReference type="EMBL" id="WXB14526.1"/>
    </source>
</evidence>
<dbReference type="InterPro" id="IPR004358">
    <property type="entry name" value="Sig_transdc_His_kin-like_C"/>
</dbReference>
<dbReference type="SUPFAM" id="SSF47384">
    <property type="entry name" value="Homodimeric domain of signal transducing histidine kinase"/>
    <property type="match status" value="1"/>
</dbReference>
<accession>A0ABZ2LUC9</accession>
<dbReference type="GO" id="GO:0016301">
    <property type="term" value="F:kinase activity"/>
    <property type="evidence" value="ECO:0007669"/>
    <property type="project" value="UniProtKB-KW"/>
</dbReference>
<dbReference type="SMART" id="SM00387">
    <property type="entry name" value="HATPase_c"/>
    <property type="match status" value="1"/>
</dbReference>
<dbReference type="Pfam" id="PF02518">
    <property type="entry name" value="HATPase_c"/>
    <property type="match status" value="1"/>
</dbReference>
<dbReference type="RefSeq" id="WP_394824148.1">
    <property type="nucleotide sequence ID" value="NZ_CP089984.1"/>
</dbReference>
<keyword evidence="3" id="KW-0597">Phosphoprotein</keyword>
<dbReference type="EMBL" id="CP089984">
    <property type="protein sequence ID" value="WXB14526.1"/>
    <property type="molecule type" value="Genomic_DNA"/>
</dbReference>
<dbReference type="Gene3D" id="1.10.287.130">
    <property type="match status" value="1"/>
</dbReference>
<comment type="catalytic activity">
    <reaction evidence="1">
        <text>ATP + protein L-histidine = ADP + protein N-phospho-L-histidine.</text>
        <dbReference type="EC" id="2.7.13.3"/>
    </reaction>
</comment>
<dbReference type="EC" id="2.7.13.3" evidence="2"/>
<dbReference type="Gene3D" id="3.30.450.20">
    <property type="entry name" value="PAS domain"/>
    <property type="match status" value="1"/>
</dbReference>
<dbReference type="SUPFAM" id="SSF55874">
    <property type="entry name" value="ATPase domain of HSP90 chaperone/DNA topoisomerase II/histidine kinase"/>
    <property type="match status" value="1"/>
</dbReference>
<dbReference type="InterPro" id="IPR003594">
    <property type="entry name" value="HATPase_dom"/>
</dbReference>
<keyword evidence="5" id="KW-0808">Transferase</keyword>
<dbReference type="Gene3D" id="3.30.565.10">
    <property type="entry name" value="Histidine kinase-like ATPase, C-terminal domain"/>
    <property type="match status" value="1"/>
</dbReference>
<dbReference type="SMART" id="SM00388">
    <property type="entry name" value="HisKA"/>
    <property type="match status" value="1"/>
</dbReference>
<organism evidence="5 6">
    <name type="scientific">Pendulispora albinea</name>
    <dbReference type="NCBI Taxonomy" id="2741071"/>
    <lineage>
        <taxon>Bacteria</taxon>
        <taxon>Pseudomonadati</taxon>
        <taxon>Myxococcota</taxon>
        <taxon>Myxococcia</taxon>
        <taxon>Myxococcales</taxon>
        <taxon>Sorangiineae</taxon>
        <taxon>Pendulisporaceae</taxon>
        <taxon>Pendulispora</taxon>
    </lineage>
</organism>
<evidence type="ECO:0000256" key="2">
    <source>
        <dbReference type="ARBA" id="ARBA00012438"/>
    </source>
</evidence>
<keyword evidence="5" id="KW-0418">Kinase</keyword>
<dbReference type="Pfam" id="PF00512">
    <property type="entry name" value="HisKA"/>
    <property type="match status" value="1"/>
</dbReference>
<dbReference type="PRINTS" id="PR00344">
    <property type="entry name" value="BCTRLSENSOR"/>
</dbReference>
<dbReference type="InterPro" id="IPR036890">
    <property type="entry name" value="HATPase_C_sf"/>
</dbReference>
<dbReference type="InterPro" id="IPR003661">
    <property type="entry name" value="HisK_dim/P_dom"/>
</dbReference>
<feature type="domain" description="Histidine kinase" evidence="4">
    <location>
        <begin position="146"/>
        <end position="362"/>
    </location>
</feature>
<protein>
    <recommendedName>
        <fullName evidence="2">histidine kinase</fullName>
        <ecNumber evidence="2">2.7.13.3</ecNumber>
    </recommendedName>
</protein>
<name>A0ABZ2LUC9_9BACT</name>
<evidence type="ECO:0000256" key="1">
    <source>
        <dbReference type="ARBA" id="ARBA00000085"/>
    </source>
</evidence>
<sequence>MKPPEDILKQMPVPVAMFTGPDHVYEFANRLHDDVMGRTNVIGKAFREVYPELVGTPILEALDHVYRTGEPFSAEEFSIPLIRGGKKREAIFKFAIEPLRDESGATTGLLTVGIEVTEQVLARWDLGAALNVHKRAETMRERLLGIVGHDLRNPLSTITVSAHMMLKQESLTAAQQKIARRILNSAERMARMIAEILDFTEGRLGGGIPITRALINLHEVTAQTVEELCVLYPDRTISLETHGDAKGHWDSDRMVQVLTNLVLHAHQSAPKESSIQVIVAGEADDVRLDVSYAAPAIPDDILPYIFDPFLRATEGGNAQKPLRGLGLALYIVDQIVRAHGGTIDVRSTADTTTFSARIPRTEAHET</sequence>
<keyword evidence="6" id="KW-1185">Reference proteome</keyword>
<gene>
    <name evidence="5" type="ORF">LZC94_42715</name>
</gene>
<dbReference type="PROSITE" id="PS50109">
    <property type="entry name" value="HIS_KIN"/>
    <property type="match status" value="1"/>
</dbReference>
<evidence type="ECO:0000259" key="4">
    <source>
        <dbReference type="PROSITE" id="PS50109"/>
    </source>
</evidence>
<dbReference type="InterPro" id="IPR035965">
    <property type="entry name" value="PAS-like_dom_sf"/>
</dbReference>
<dbReference type="InterPro" id="IPR013656">
    <property type="entry name" value="PAS_4"/>
</dbReference>
<dbReference type="Pfam" id="PF08448">
    <property type="entry name" value="PAS_4"/>
    <property type="match status" value="1"/>
</dbReference>
<dbReference type="CDD" id="cd00082">
    <property type="entry name" value="HisKA"/>
    <property type="match status" value="1"/>
</dbReference>
<evidence type="ECO:0000313" key="6">
    <source>
        <dbReference type="Proteomes" id="UP001370348"/>
    </source>
</evidence>
<dbReference type="InterPro" id="IPR036097">
    <property type="entry name" value="HisK_dim/P_sf"/>
</dbReference>
<dbReference type="SUPFAM" id="SSF55785">
    <property type="entry name" value="PYP-like sensor domain (PAS domain)"/>
    <property type="match status" value="1"/>
</dbReference>
<proteinExistence type="predicted"/>
<reference evidence="5 6" key="1">
    <citation type="submission" date="2021-12" db="EMBL/GenBank/DDBJ databases">
        <title>Discovery of the Pendulisporaceae a myxobacterial family with distinct sporulation behavior and unique specialized metabolism.</title>
        <authorList>
            <person name="Garcia R."/>
            <person name="Popoff A."/>
            <person name="Bader C.D."/>
            <person name="Loehr J."/>
            <person name="Walesch S."/>
            <person name="Walt C."/>
            <person name="Boldt J."/>
            <person name="Bunk B."/>
            <person name="Haeckl F.J.F.P.J."/>
            <person name="Gunesch A.P."/>
            <person name="Birkelbach J."/>
            <person name="Nuebel U."/>
            <person name="Pietschmann T."/>
            <person name="Bach T."/>
            <person name="Mueller R."/>
        </authorList>
    </citation>
    <scope>NUCLEOTIDE SEQUENCE [LARGE SCALE GENOMIC DNA]</scope>
    <source>
        <strain evidence="5 6">MSr11954</strain>
    </source>
</reference>
<dbReference type="PANTHER" id="PTHR43547">
    <property type="entry name" value="TWO-COMPONENT HISTIDINE KINASE"/>
    <property type="match status" value="1"/>
</dbReference>